<feature type="coiled-coil region" evidence="1">
    <location>
        <begin position="424"/>
        <end position="451"/>
    </location>
</feature>
<dbReference type="GO" id="GO:0016887">
    <property type="term" value="F:ATP hydrolysis activity"/>
    <property type="evidence" value="ECO:0007669"/>
    <property type="project" value="InterPro"/>
</dbReference>
<dbReference type="Gene3D" id="3.40.50.300">
    <property type="entry name" value="P-loop containing nucleotide triphosphate hydrolases"/>
    <property type="match status" value="2"/>
</dbReference>
<dbReference type="RefSeq" id="WP_146237234.1">
    <property type="nucleotide sequence ID" value="NZ_QJSX01000006.1"/>
</dbReference>
<dbReference type="NCBIfam" id="TIGR03185">
    <property type="entry name" value="DNA_S_dndD"/>
    <property type="match status" value="1"/>
</dbReference>
<dbReference type="GO" id="GO:0006302">
    <property type="term" value="P:double-strand break repair"/>
    <property type="evidence" value="ECO:0007669"/>
    <property type="project" value="InterPro"/>
</dbReference>
<accession>A0A318SCE6</accession>
<dbReference type="OrthoDB" id="9795626at2"/>
<dbReference type="InterPro" id="IPR027417">
    <property type="entry name" value="P-loop_NTPase"/>
</dbReference>
<dbReference type="AlphaFoldDB" id="A0A318SCE6"/>
<evidence type="ECO:0000259" key="2">
    <source>
        <dbReference type="Pfam" id="PF13476"/>
    </source>
</evidence>
<feature type="coiled-coil region" evidence="1">
    <location>
        <begin position="247"/>
        <end position="281"/>
    </location>
</feature>
<reference evidence="3 4" key="1">
    <citation type="submission" date="2018-06" db="EMBL/GenBank/DDBJ databases">
        <title>Genomic Encyclopedia of Type Strains, Phase IV (KMG-IV): sequencing the most valuable type-strain genomes for metagenomic binning, comparative biology and taxonomic classification.</title>
        <authorList>
            <person name="Goeker M."/>
        </authorList>
    </citation>
    <scope>NUCLEOTIDE SEQUENCE [LARGE SCALE GENOMIC DNA]</scope>
    <source>
        <strain evidence="3 4">DSM 18048</strain>
    </source>
</reference>
<dbReference type="InterPro" id="IPR017599">
    <property type="entry name" value="DNA_S_DndD"/>
</dbReference>
<proteinExistence type="predicted"/>
<dbReference type="Pfam" id="PF13476">
    <property type="entry name" value="AAA_23"/>
    <property type="match status" value="1"/>
</dbReference>
<gene>
    <name evidence="3" type="ORF">DES52_10650</name>
</gene>
<evidence type="ECO:0000313" key="4">
    <source>
        <dbReference type="Proteomes" id="UP000248326"/>
    </source>
</evidence>
<sequence>MLLHALELRNFGPFAGTHRLDLRPRSPDRPIVLIGGGNGTGKTSILEALRLCLWGDRAHDRSWTAEEYAVHLRRCLHRPPDGPAASCGGVTVEFEHTRGAMTRVYAVRRDWTAHSRGVREELSVTCDGQVLEGANARSWPRFARDLVPDGLDAAMLFDGERLQAFASDDGAAFARAARALFGLTALDRARDALRTHARREAARAPDELGGAWDGLQAERDRLALRERRSGDRAARARRQAAIDRAAVRDLEARLMREGRDVQALERERDALQVALEAAEADVRERAGGLAPIGLLADLARLAAGRLEAPAPLGEEARSVLEDVLAQLEDHAWWPDDGTNEAREAVARRLRDHFAPRLRGHGDFFGSDAERARHARRLRDALAEGRAWRAAARELLDLRTAWANVTAELARPDDNEGLEGVRRTLAEARAAVAASEKVLAEAEAEVTAVRDADRRARRALEQLQVRLKQRDARTDCLALAAASLDALTDFAAALQKERATALAAALRECLGALLNKAGAIHDVAVDADTLAIRVLGHADAPSAGERHLQAVAQLWALSRVAKQGCPLVLDTPLARLDMVHRGAIVQRWWPQASVQLIVLTTDTEVDAVALNSVIGSVSHSQRLEFDPIRGSSHGFVGYIDLDGVPSDQR</sequence>
<dbReference type="PANTHER" id="PTHR32114">
    <property type="entry name" value="ABC TRANSPORTER ABCH.3"/>
    <property type="match status" value="1"/>
</dbReference>
<evidence type="ECO:0000256" key="1">
    <source>
        <dbReference type="SAM" id="Coils"/>
    </source>
</evidence>
<dbReference type="InterPro" id="IPR038729">
    <property type="entry name" value="Rad50/SbcC_AAA"/>
</dbReference>
<comment type="caution">
    <text evidence="3">The sequence shown here is derived from an EMBL/GenBank/DDBJ whole genome shotgun (WGS) entry which is preliminary data.</text>
</comment>
<dbReference type="PANTHER" id="PTHR32114:SF2">
    <property type="entry name" value="ABC TRANSPORTER ABCH.3"/>
    <property type="match status" value="1"/>
</dbReference>
<name>A0A318SCE6_9DEIO</name>
<dbReference type="Proteomes" id="UP000248326">
    <property type="component" value="Unassembled WGS sequence"/>
</dbReference>
<dbReference type="EMBL" id="QJSX01000006">
    <property type="protein sequence ID" value="PYE54088.1"/>
    <property type="molecule type" value="Genomic_DNA"/>
</dbReference>
<keyword evidence="1" id="KW-0175">Coiled coil</keyword>
<organism evidence="3 4">
    <name type="scientific">Deinococcus yavapaiensis KR-236</name>
    <dbReference type="NCBI Taxonomy" id="694435"/>
    <lineage>
        <taxon>Bacteria</taxon>
        <taxon>Thermotogati</taxon>
        <taxon>Deinococcota</taxon>
        <taxon>Deinococci</taxon>
        <taxon>Deinococcales</taxon>
        <taxon>Deinococcaceae</taxon>
        <taxon>Deinococcus</taxon>
    </lineage>
</organism>
<keyword evidence="4" id="KW-1185">Reference proteome</keyword>
<dbReference type="SUPFAM" id="SSF52540">
    <property type="entry name" value="P-loop containing nucleoside triphosphate hydrolases"/>
    <property type="match status" value="1"/>
</dbReference>
<protein>
    <submittedName>
        <fullName evidence="3">DNA sulfur modification protein DndD</fullName>
    </submittedName>
</protein>
<feature type="domain" description="Rad50/SbcC-type AAA" evidence="2">
    <location>
        <begin position="6"/>
        <end position="115"/>
    </location>
</feature>
<evidence type="ECO:0000313" key="3">
    <source>
        <dbReference type="EMBL" id="PYE54088.1"/>
    </source>
</evidence>